<keyword evidence="2" id="KW-0012">Acyltransferase</keyword>
<dbReference type="PANTHER" id="PTHR43877">
    <property type="entry name" value="AMINOALKYLPHOSPHONATE N-ACETYLTRANSFERASE-RELATED-RELATED"/>
    <property type="match status" value="1"/>
</dbReference>
<dbReference type="AlphaFoldDB" id="A0A6J7J144"/>
<feature type="domain" description="N-acetyltransferase" evidence="4">
    <location>
        <begin position="7"/>
        <end position="169"/>
    </location>
</feature>
<evidence type="ECO:0000313" key="5">
    <source>
        <dbReference type="EMBL" id="CAB4936591.1"/>
    </source>
</evidence>
<dbReference type="InterPro" id="IPR000182">
    <property type="entry name" value="GNAT_dom"/>
</dbReference>
<dbReference type="InterPro" id="IPR050832">
    <property type="entry name" value="Bact_Acetyltransf"/>
</dbReference>
<feature type="domain" description="N-acetyltransferase" evidence="4">
    <location>
        <begin position="171"/>
        <end position="326"/>
    </location>
</feature>
<evidence type="ECO:0000256" key="1">
    <source>
        <dbReference type="ARBA" id="ARBA00022679"/>
    </source>
</evidence>
<dbReference type="SUPFAM" id="SSF55729">
    <property type="entry name" value="Acyl-CoA N-acyltransferases (Nat)"/>
    <property type="match status" value="1"/>
</dbReference>
<sequence>MPFPAGLTDRPLTRDDLPAVAALYAAAEQVDDTGEHHDAHDLAEYWFAPYVEAEHDVRVVLDGADVGAVGATVAPPTFRDAYAVHLDGRVHPARRGDGIGRALLDWQVDRGRAIHAARHPEAPGRLTVLAQATIAGQEGLLRRAGFAPARWFQQMSRPLTGLPEPRTVEGVQLVPFEWARDEQVRHAHNAAFTEHYGSSERDRTSWEAMFTGQRAFRPDLSVLAVGDGDVLGYVLAYVHDADTAATGEVDAYYGQIGVVPAARGRGLSKAVIAAALAAASAAGCASASLEVDTDNVSDAQCLYEAMGFRVRRTQVSWSVQLAPQGWPTSRVRAWSLWISSHRRGWTPGWPPAPTGRSSRCTPTTTSAPSSTSSSRRPGCGRAG</sequence>
<name>A0A6J7J144_9ZZZZ</name>
<keyword evidence="1" id="KW-0808">Transferase</keyword>
<dbReference type="EMBL" id="CAFBMQ010000466">
    <property type="protein sequence ID" value="CAB4936591.1"/>
    <property type="molecule type" value="Genomic_DNA"/>
</dbReference>
<dbReference type="PROSITE" id="PS51186">
    <property type="entry name" value="GNAT"/>
    <property type="match status" value="2"/>
</dbReference>
<evidence type="ECO:0000259" key="4">
    <source>
        <dbReference type="PROSITE" id="PS51186"/>
    </source>
</evidence>
<dbReference type="Gene3D" id="3.40.630.30">
    <property type="match status" value="1"/>
</dbReference>
<feature type="region of interest" description="Disordered" evidence="3">
    <location>
        <begin position="345"/>
        <end position="383"/>
    </location>
</feature>
<protein>
    <submittedName>
        <fullName evidence="5">Unannotated protein</fullName>
    </submittedName>
</protein>
<reference evidence="5" key="1">
    <citation type="submission" date="2020-05" db="EMBL/GenBank/DDBJ databases">
        <authorList>
            <person name="Chiriac C."/>
            <person name="Salcher M."/>
            <person name="Ghai R."/>
            <person name="Kavagutti S V."/>
        </authorList>
    </citation>
    <scope>NUCLEOTIDE SEQUENCE</scope>
</reference>
<organism evidence="5">
    <name type="scientific">freshwater metagenome</name>
    <dbReference type="NCBI Taxonomy" id="449393"/>
    <lineage>
        <taxon>unclassified sequences</taxon>
        <taxon>metagenomes</taxon>
        <taxon>ecological metagenomes</taxon>
    </lineage>
</organism>
<dbReference type="Pfam" id="PF00583">
    <property type="entry name" value="Acetyltransf_1"/>
    <property type="match status" value="1"/>
</dbReference>
<dbReference type="InterPro" id="IPR016181">
    <property type="entry name" value="Acyl_CoA_acyltransferase"/>
</dbReference>
<dbReference type="GO" id="GO:0016747">
    <property type="term" value="F:acyltransferase activity, transferring groups other than amino-acyl groups"/>
    <property type="evidence" value="ECO:0007669"/>
    <property type="project" value="InterPro"/>
</dbReference>
<gene>
    <name evidence="5" type="ORF">UFOPK3609_02246</name>
</gene>
<evidence type="ECO:0000256" key="2">
    <source>
        <dbReference type="ARBA" id="ARBA00023315"/>
    </source>
</evidence>
<dbReference type="PANTHER" id="PTHR43877:SF2">
    <property type="entry name" value="AMINOALKYLPHOSPHONATE N-ACETYLTRANSFERASE-RELATED"/>
    <property type="match status" value="1"/>
</dbReference>
<feature type="compositionally biased region" description="Low complexity" evidence="3">
    <location>
        <begin position="354"/>
        <end position="383"/>
    </location>
</feature>
<accession>A0A6J7J144</accession>
<proteinExistence type="predicted"/>
<dbReference type="CDD" id="cd04301">
    <property type="entry name" value="NAT_SF"/>
    <property type="match status" value="1"/>
</dbReference>
<evidence type="ECO:0000256" key="3">
    <source>
        <dbReference type="SAM" id="MobiDB-lite"/>
    </source>
</evidence>